<dbReference type="Pfam" id="PF13344">
    <property type="entry name" value="Hydrolase_6"/>
    <property type="match status" value="1"/>
</dbReference>
<evidence type="ECO:0000313" key="1">
    <source>
        <dbReference type="EMBL" id="GLQ10612.1"/>
    </source>
</evidence>
<dbReference type="Pfam" id="PF13242">
    <property type="entry name" value="Hydrolase_like"/>
    <property type="match status" value="1"/>
</dbReference>
<reference evidence="1" key="2">
    <citation type="submission" date="2023-01" db="EMBL/GenBank/DDBJ databases">
        <title>Draft genome sequence of Devosia yakushimensis strain NBRC 103855.</title>
        <authorList>
            <person name="Sun Q."/>
            <person name="Mori K."/>
        </authorList>
    </citation>
    <scope>NUCLEOTIDE SEQUENCE</scope>
    <source>
        <strain evidence="1">NBRC 103855</strain>
    </source>
</reference>
<dbReference type="SUPFAM" id="SSF56784">
    <property type="entry name" value="HAD-like"/>
    <property type="match status" value="1"/>
</dbReference>
<evidence type="ECO:0000313" key="2">
    <source>
        <dbReference type="Proteomes" id="UP001161406"/>
    </source>
</evidence>
<dbReference type="Gene3D" id="3.40.50.1000">
    <property type="entry name" value="HAD superfamily/HAD-like"/>
    <property type="match status" value="2"/>
</dbReference>
<name>A0ABQ5UEU2_9HYPH</name>
<keyword evidence="2" id="KW-1185">Reference proteome</keyword>
<proteinExistence type="predicted"/>
<dbReference type="NCBIfam" id="TIGR01460">
    <property type="entry name" value="HAD-SF-IIA"/>
    <property type="match status" value="1"/>
</dbReference>
<accession>A0ABQ5UEU2</accession>
<dbReference type="NCBIfam" id="TIGR01549">
    <property type="entry name" value="HAD-SF-IA-v1"/>
    <property type="match status" value="1"/>
</dbReference>
<protein>
    <submittedName>
        <fullName evidence="1">Acid sugar phosphatase</fullName>
    </submittedName>
</protein>
<sequence length="259" mass="27532">MTITTHRLASIDEIGFSAVLSDLDGVVYRGEEAVPGAVDRFNRWQASGIPYCFVTNNAEKSAPAFAEKIRRLGIACADDQVVTSGDVTLDFARDKYEPGSGLYVIGTDAFKMRVSECGFTLVEKDAAAVLVALDRSFDYAMMKAALRNILDGADLIGTNPDLIRPVADGYEPGAGALTQSIAAASGAHPIFMGKPNPAIIRAALSRMDVRAADVIMIGDKLDTDILAGQRAGVTSIFIETGVPRDTQSIVTPEFILASL</sequence>
<dbReference type="PANTHER" id="PTHR19288:SF46">
    <property type="entry name" value="HALOACID DEHALOGENASE-LIKE HYDROLASE DOMAIN-CONTAINING PROTEIN 2"/>
    <property type="match status" value="1"/>
</dbReference>
<organism evidence="1 2">
    <name type="scientific">Devosia yakushimensis</name>
    <dbReference type="NCBI Taxonomy" id="470028"/>
    <lineage>
        <taxon>Bacteria</taxon>
        <taxon>Pseudomonadati</taxon>
        <taxon>Pseudomonadota</taxon>
        <taxon>Alphaproteobacteria</taxon>
        <taxon>Hyphomicrobiales</taxon>
        <taxon>Devosiaceae</taxon>
        <taxon>Devosia</taxon>
    </lineage>
</organism>
<reference evidence="1" key="1">
    <citation type="journal article" date="2014" name="Int. J. Syst. Evol. Microbiol.">
        <title>Complete genome of a new Firmicutes species belonging to the dominant human colonic microbiota ('Ruminococcus bicirculans') reveals two chromosomes and a selective capacity to utilize plant glucans.</title>
        <authorList>
            <consortium name="NISC Comparative Sequencing Program"/>
            <person name="Wegmann U."/>
            <person name="Louis P."/>
            <person name="Goesmann A."/>
            <person name="Henrissat B."/>
            <person name="Duncan S.H."/>
            <person name="Flint H.J."/>
        </authorList>
    </citation>
    <scope>NUCLEOTIDE SEQUENCE</scope>
    <source>
        <strain evidence="1">NBRC 103855</strain>
    </source>
</reference>
<dbReference type="NCBIfam" id="TIGR01459">
    <property type="entry name" value="HAD-SF-IIA-hyp4"/>
    <property type="match status" value="1"/>
</dbReference>
<dbReference type="InterPro" id="IPR006356">
    <property type="entry name" value="HAD-SF_hydro_IIA_hyp3"/>
</dbReference>
<dbReference type="EMBL" id="BSNG01000001">
    <property type="protein sequence ID" value="GLQ10612.1"/>
    <property type="molecule type" value="Genomic_DNA"/>
</dbReference>
<dbReference type="PANTHER" id="PTHR19288">
    <property type="entry name" value="4-NITROPHENYLPHOSPHATASE-RELATED"/>
    <property type="match status" value="1"/>
</dbReference>
<dbReference type="InterPro" id="IPR023214">
    <property type="entry name" value="HAD_sf"/>
</dbReference>
<dbReference type="RefSeq" id="WP_284391342.1">
    <property type="nucleotide sequence ID" value="NZ_BSNG01000001.1"/>
</dbReference>
<gene>
    <name evidence="1" type="ORF">GCM10007913_25440</name>
</gene>
<dbReference type="InterPro" id="IPR006439">
    <property type="entry name" value="HAD-SF_hydro_IA"/>
</dbReference>
<dbReference type="InterPro" id="IPR036412">
    <property type="entry name" value="HAD-like_sf"/>
</dbReference>
<comment type="caution">
    <text evidence="1">The sequence shown here is derived from an EMBL/GenBank/DDBJ whole genome shotgun (WGS) entry which is preliminary data.</text>
</comment>
<dbReference type="InterPro" id="IPR006357">
    <property type="entry name" value="HAD-SF_hydro_IIA"/>
</dbReference>
<dbReference type="Proteomes" id="UP001161406">
    <property type="component" value="Unassembled WGS sequence"/>
</dbReference>